<dbReference type="PANTHER" id="PTHR42924">
    <property type="entry name" value="EXONUCLEASE"/>
    <property type="match status" value="1"/>
</dbReference>
<dbReference type="PANTHER" id="PTHR42924:SF3">
    <property type="entry name" value="POLYMERASE_HISTIDINOL PHOSPHATASE N-TERMINAL DOMAIN-CONTAINING PROTEIN"/>
    <property type="match status" value="1"/>
</dbReference>
<accession>A0A8D5JLU6</accession>
<dbReference type="EMBL" id="AP024086">
    <property type="protein sequence ID" value="BCL60907.1"/>
    <property type="molecule type" value="Genomic_DNA"/>
</dbReference>
<evidence type="ECO:0000313" key="3">
    <source>
        <dbReference type="Proteomes" id="UP000826725"/>
    </source>
</evidence>
<reference evidence="2" key="1">
    <citation type="submission" date="2020-09" db="EMBL/GenBank/DDBJ databases">
        <title>Desulfogranum mesoprofundum gen. nov., sp. nov., a novel mesophilic, sulfate-reducing chemolithoautotroph isolated from a deep-sea hydrothermal vent chimney in the Suiyo Seamount.</title>
        <authorList>
            <person name="Hashimoto Y."/>
            <person name="Nakagawa S."/>
        </authorList>
    </citation>
    <scope>NUCLEOTIDE SEQUENCE</scope>
    <source>
        <strain evidence="2">KT2</strain>
    </source>
</reference>
<sequence>MSPEELLVYAKKKGLEAVALTDHDTVDGVREAVRLGRKLDLEVISGIEISAIYGKTTVHILGYLFDMQNEVFLGAIERLQKARIERNRKILQLLEKQGIHLQEEEIADVSQIGQTGRPHIAKVLINKGLVANIDEAFGRYLGDDGCAYVRRFVFSADEVLNLIHQAGGVAVLAHPMQLVKKGLELNSVIGKLVDQGLDGLELYYPTHSKKNRATLLQFVERYSLVVSGGSDYHGDMRPGTTLAGGKNVTVPSSVLAGLKKRILDR</sequence>
<protein>
    <submittedName>
        <fullName evidence="2">Phosphatase</fullName>
    </submittedName>
</protein>
<dbReference type="SMART" id="SM00481">
    <property type="entry name" value="POLIIIAc"/>
    <property type="match status" value="1"/>
</dbReference>
<name>A0A8D5JLU6_9BACT</name>
<dbReference type="GO" id="GO:0004534">
    <property type="term" value="F:5'-3' RNA exonuclease activity"/>
    <property type="evidence" value="ECO:0007669"/>
    <property type="project" value="TreeGrafter"/>
</dbReference>
<evidence type="ECO:0000313" key="2">
    <source>
        <dbReference type="EMBL" id="BCL60907.1"/>
    </source>
</evidence>
<dbReference type="KEGG" id="dbk:DGMP_16000"/>
<dbReference type="InterPro" id="IPR004013">
    <property type="entry name" value="PHP_dom"/>
</dbReference>
<gene>
    <name evidence="2" type="ORF">DGMP_16000</name>
</gene>
<dbReference type="CDD" id="cd07438">
    <property type="entry name" value="PHP_HisPPase_AMP"/>
    <property type="match status" value="1"/>
</dbReference>
<dbReference type="Pfam" id="PF02811">
    <property type="entry name" value="PHP"/>
    <property type="match status" value="1"/>
</dbReference>
<proteinExistence type="predicted"/>
<feature type="domain" description="Polymerase/histidinol phosphatase N-terminal" evidence="1">
    <location>
        <begin position="1"/>
        <end position="53"/>
    </location>
</feature>
<dbReference type="InterPro" id="IPR003141">
    <property type="entry name" value="Pol/His_phosphatase_N"/>
</dbReference>
<dbReference type="GO" id="GO:0035312">
    <property type="term" value="F:5'-3' DNA exonuclease activity"/>
    <property type="evidence" value="ECO:0007669"/>
    <property type="project" value="TreeGrafter"/>
</dbReference>
<dbReference type="AlphaFoldDB" id="A0A8D5JLU6"/>
<dbReference type="Proteomes" id="UP000826725">
    <property type="component" value="Chromosome"/>
</dbReference>
<organism evidence="2 3">
    <name type="scientific">Desulfomarina profundi</name>
    <dbReference type="NCBI Taxonomy" id="2772557"/>
    <lineage>
        <taxon>Bacteria</taxon>
        <taxon>Pseudomonadati</taxon>
        <taxon>Thermodesulfobacteriota</taxon>
        <taxon>Desulfobulbia</taxon>
        <taxon>Desulfobulbales</taxon>
        <taxon>Desulfobulbaceae</taxon>
        <taxon>Desulfomarina</taxon>
    </lineage>
</organism>
<evidence type="ECO:0000259" key="1">
    <source>
        <dbReference type="SMART" id="SM00481"/>
    </source>
</evidence>
<keyword evidence="3" id="KW-1185">Reference proteome</keyword>
<dbReference type="InterPro" id="IPR052018">
    <property type="entry name" value="PHP_domain"/>
</dbReference>